<dbReference type="GO" id="GO:0050660">
    <property type="term" value="F:flavin adenine dinucleotide binding"/>
    <property type="evidence" value="ECO:0007669"/>
    <property type="project" value="InterPro"/>
</dbReference>
<dbReference type="InterPro" id="IPR009100">
    <property type="entry name" value="AcylCoA_DH/oxidase_NM_dom_sf"/>
</dbReference>
<dbReference type="PANTHER" id="PTHR43884:SF12">
    <property type="entry name" value="ISOVALERYL-COA DEHYDROGENASE, MITOCHONDRIAL-RELATED"/>
    <property type="match status" value="1"/>
</dbReference>
<dbReference type="InterPro" id="IPR036250">
    <property type="entry name" value="AcylCo_DH-like_C"/>
</dbReference>
<dbReference type="PANTHER" id="PTHR43884">
    <property type="entry name" value="ACYL-COA DEHYDROGENASE"/>
    <property type="match status" value="1"/>
</dbReference>
<evidence type="ECO:0000313" key="2">
    <source>
        <dbReference type="EMBL" id="NWF46596.1"/>
    </source>
</evidence>
<gene>
    <name evidence="2" type="ORF">F3K02_15250</name>
</gene>
<dbReference type="Gene3D" id="1.10.540.10">
    <property type="entry name" value="Acyl-CoA dehydrogenase/oxidase, N-terminal domain"/>
    <property type="match status" value="1"/>
</dbReference>
<comment type="caution">
    <text evidence="2">The sequence shown here is derived from an EMBL/GenBank/DDBJ whole genome shotgun (WGS) entry which is preliminary data.</text>
</comment>
<dbReference type="PIRSF" id="PIRSF016578">
    <property type="entry name" value="HsaA"/>
    <property type="match status" value="1"/>
</dbReference>
<accession>A0A7Y8GXC4</accession>
<name>A0A7Y8GXC4_9BURK</name>
<proteinExistence type="predicted"/>
<feature type="domain" description="Acyl-CoA dehydrogenase/oxidase N-terminal" evidence="1">
    <location>
        <begin position="17"/>
        <end position="120"/>
    </location>
</feature>
<dbReference type="InterPro" id="IPR013786">
    <property type="entry name" value="AcylCoA_DH/ox_N"/>
</dbReference>
<dbReference type="InterPro" id="IPR046373">
    <property type="entry name" value="Acyl-CoA_Oxase/DH_mid-dom_sf"/>
</dbReference>
<dbReference type="InterPro" id="IPR037069">
    <property type="entry name" value="AcylCoA_DH/ox_N_sf"/>
</dbReference>
<reference evidence="2 3" key="1">
    <citation type="submission" date="2019-09" db="EMBL/GenBank/DDBJ databases">
        <title>Hydrogenophaga aromatica sp. nov., isolated from a para-xylene-degrading enrichment culture.</title>
        <authorList>
            <person name="Tancsics A."/>
            <person name="Banerjee S."/>
        </authorList>
    </citation>
    <scope>NUCLEOTIDE SEQUENCE [LARGE SCALE GENOMIC DNA]</scope>
    <source>
        <strain evidence="2 3">D2P1</strain>
    </source>
</reference>
<evidence type="ECO:0000313" key="3">
    <source>
        <dbReference type="Proteomes" id="UP000545507"/>
    </source>
</evidence>
<dbReference type="AlphaFoldDB" id="A0A7Y8GXC4"/>
<dbReference type="Pfam" id="PF02771">
    <property type="entry name" value="Acyl-CoA_dh_N"/>
    <property type="match status" value="1"/>
</dbReference>
<dbReference type="Gene3D" id="1.20.140.10">
    <property type="entry name" value="Butyryl-CoA Dehydrogenase, subunit A, domain 3"/>
    <property type="match status" value="1"/>
</dbReference>
<dbReference type="RefSeq" id="WP_177136502.1">
    <property type="nucleotide sequence ID" value="NZ_VYGV01000015.1"/>
</dbReference>
<protein>
    <submittedName>
        <fullName evidence="2">Acyl-CoA dehydrogenase</fullName>
    </submittedName>
</protein>
<dbReference type="EMBL" id="VYGV01000015">
    <property type="protein sequence ID" value="NWF46596.1"/>
    <property type="molecule type" value="Genomic_DNA"/>
</dbReference>
<dbReference type="SUPFAM" id="SSF56645">
    <property type="entry name" value="Acyl-CoA dehydrogenase NM domain-like"/>
    <property type="match status" value="1"/>
</dbReference>
<sequence length="380" mass="40267">MNPADLPPELAAQPANLIDAVRAIAQGPLAEQAYAIDRGAYPVDVMKQLAAAGAMSAHLPQADGTPGDYGLAILAMAEAAKVCGATGFMMWCQCVAGLYMQASGNPALTGERLARHVRGETLGGTGLSNPMKSFAQIEALLLKATPVEGGYLVNGTLPWVSNLGPDHYFGAIASVQVDGACAGREMMFMLRCDAPGVTLKACPEFSGMEGTGTYSVHCKDLFVGSDDVVADPAKPYIARIRGGFVLLQCGIAAGIIQGAIDSMWAVEGQLGHVNQFLEDRPAELQAEFDALVARIMKLAETPFDTSTDYFIDVLDARAHGAELCLRAANSALMHQGARGYLMSSEVQRRVREAQFVAIVTPAIKHLRKEIARLSAEEMPA</sequence>
<dbReference type="SUPFAM" id="SSF47203">
    <property type="entry name" value="Acyl-CoA dehydrogenase C-terminal domain-like"/>
    <property type="match status" value="1"/>
</dbReference>
<evidence type="ECO:0000259" key="1">
    <source>
        <dbReference type="Pfam" id="PF02771"/>
    </source>
</evidence>
<dbReference type="Proteomes" id="UP000545507">
    <property type="component" value="Unassembled WGS sequence"/>
</dbReference>
<dbReference type="GO" id="GO:0003995">
    <property type="term" value="F:acyl-CoA dehydrogenase activity"/>
    <property type="evidence" value="ECO:0007669"/>
    <property type="project" value="TreeGrafter"/>
</dbReference>
<organism evidence="2 3">
    <name type="scientific">Hydrogenophaga aromaticivorans</name>
    <dbReference type="NCBI Taxonomy" id="2610898"/>
    <lineage>
        <taxon>Bacteria</taxon>
        <taxon>Pseudomonadati</taxon>
        <taxon>Pseudomonadota</taxon>
        <taxon>Betaproteobacteria</taxon>
        <taxon>Burkholderiales</taxon>
        <taxon>Comamonadaceae</taxon>
        <taxon>Hydrogenophaga</taxon>
    </lineage>
</organism>
<keyword evidence="3" id="KW-1185">Reference proteome</keyword>
<dbReference type="Gene3D" id="2.40.110.10">
    <property type="entry name" value="Butyryl-CoA Dehydrogenase, subunit A, domain 2"/>
    <property type="match status" value="1"/>
</dbReference>